<evidence type="ECO:0000313" key="3">
    <source>
        <dbReference type="Proteomes" id="UP000673691"/>
    </source>
</evidence>
<comment type="caution">
    <text evidence="2">The sequence shown here is derived from an EMBL/GenBank/DDBJ whole genome shotgun (WGS) entry which is preliminary data.</text>
</comment>
<dbReference type="OrthoDB" id="2017405at2759"/>
<sequence length="360" mass="38696">MIGITMPSISDFFSSSSSLVADSAVDSTHDCVSLTASRMVFLSSSESFPPMPLESETCVHVVLQCVLGLDVFAQRLVFACELFRLANHALNLLLTQAALLVRDGDGLGLSGGLISGTNGNTVGVDLECHLNLRDASRRRRDAGEIELAEEVIILGHRALALENLDEDEKICDFLVGMTVLRGINLVITPPVVSIPRVSGQTSSRTMPPTPSSSDRTPPWTAAPSADIGCYANAGNAKNVDHPLTGDGLVGIDIFARFLAVEKLLEELLDLGNTSRPADENDVVDVGFGDLGVFQDLLDGLESLTEKVVVELLKLGTQYAFGQVDAVAETLDLNAGGHLRRESAFHLGRRRRKKNNFVEQQ</sequence>
<feature type="region of interest" description="Disordered" evidence="1">
    <location>
        <begin position="196"/>
        <end position="218"/>
    </location>
</feature>
<keyword evidence="3" id="KW-1185">Reference proteome</keyword>
<gene>
    <name evidence="2" type="ORF">BJ554DRAFT_2740</name>
</gene>
<name>A0A8H7ZPY4_9FUNG</name>
<proteinExistence type="predicted"/>
<dbReference type="AlphaFoldDB" id="A0A8H7ZPY4"/>
<evidence type="ECO:0000313" key="2">
    <source>
        <dbReference type="EMBL" id="KAG5457289.1"/>
    </source>
</evidence>
<dbReference type="Pfam" id="PF10712">
    <property type="entry name" value="NAD-GH"/>
    <property type="match status" value="2"/>
</dbReference>
<reference evidence="2 3" key="1">
    <citation type="journal article" name="Sci. Rep.">
        <title>Genome-scale phylogenetic analyses confirm Olpidium as the closest living zoosporic fungus to the non-flagellated, terrestrial fungi.</title>
        <authorList>
            <person name="Chang Y."/>
            <person name="Rochon D."/>
            <person name="Sekimoto S."/>
            <person name="Wang Y."/>
            <person name="Chovatia M."/>
            <person name="Sandor L."/>
            <person name="Salamov A."/>
            <person name="Grigoriev I.V."/>
            <person name="Stajich J.E."/>
            <person name="Spatafora J.W."/>
        </authorList>
    </citation>
    <scope>NUCLEOTIDE SEQUENCE [LARGE SCALE GENOMIC DNA]</scope>
    <source>
        <strain evidence="2">S191</strain>
    </source>
</reference>
<feature type="compositionally biased region" description="Low complexity" evidence="1">
    <location>
        <begin position="201"/>
        <end position="218"/>
    </location>
</feature>
<dbReference type="EMBL" id="JAEFCI010010313">
    <property type="protein sequence ID" value="KAG5457289.1"/>
    <property type="molecule type" value="Genomic_DNA"/>
</dbReference>
<protein>
    <submittedName>
        <fullName evidence="2">NAD-specific glutamate dehydrogenase-domain-containing protein</fullName>
    </submittedName>
</protein>
<evidence type="ECO:0000256" key="1">
    <source>
        <dbReference type="SAM" id="MobiDB-lite"/>
    </source>
</evidence>
<organism evidence="2 3">
    <name type="scientific">Olpidium bornovanus</name>
    <dbReference type="NCBI Taxonomy" id="278681"/>
    <lineage>
        <taxon>Eukaryota</taxon>
        <taxon>Fungi</taxon>
        <taxon>Fungi incertae sedis</taxon>
        <taxon>Olpidiomycota</taxon>
        <taxon>Olpidiomycotina</taxon>
        <taxon>Olpidiomycetes</taxon>
        <taxon>Olpidiales</taxon>
        <taxon>Olpidiaceae</taxon>
        <taxon>Olpidium</taxon>
    </lineage>
</organism>
<accession>A0A8H7ZPY4</accession>
<dbReference type="Proteomes" id="UP000673691">
    <property type="component" value="Unassembled WGS sequence"/>
</dbReference>
<dbReference type="InterPro" id="IPR019651">
    <property type="entry name" value="Glutamate_DH_NAD-spec"/>
</dbReference>